<dbReference type="Proteomes" id="UP001168098">
    <property type="component" value="Unassembled WGS sequence"/>
</dbReference>
<dbReference type="InterPro" id="IPR027417">
    <property type="entry name" value="P-loop_NTPase"/>
</dbReference>
<dbReference type="InterPro" id="IPR032675">
    <property type="entry name" value="LRR_dom_sf"/>
</dbReference>
<dbReference type="GO" id="GO:0043531">
    <property type="term" value="F:ADP binding"/>
    <property type="evidence" value="ECO:0007669"/>
    <property type="project" value="InterPro"/>
</dbReference>
<reference evidence="7 8" key="1">
    <citation type="journal article" date="2023" name="BMC Biotechnol.">
        <title>Vitis rotundifolia cv Carlos genome sequencing.</title>
        <authorList>
            <person name="Huff M."/>
            <person name="Hulse-Kemp A."/>
            <person name="Scheffler B."/>
            <person name="Youngblood R."/>
            <person name="Simpson S."/>
            <person name="Babiker E."/>
            <person name="Staton M."/>
        </authorList>
    </citation>
    <scope>NUCLEOTIDE SEQUENCE [LARGE SCALE GENOMIC DNA]</scope>
    <source>
        <tissue evidence="7">Leaf</tissue>
    </source>
</reference>
<keyword evidence="8" id="KW-1185">Reference proteome</keyword>
<dbReference type="EMBL" id="JARBHA010000010">
    <property type="protein sequence ID" value="KAJ9691594.1"/>
    <property type="molecule type" value="Genomic_DNA"/>
</dbReference>
<dbReference type="InterPro" id="IPR042197">
    <property type="entry name" value="Apaf_helical"/>
</dbReference>
<dbReference type="Gene3D" id="1.10.8.430">
    <property type="entry name" value="Helical domain of apoptotic protease-activating factors"/>
    <property type="match status" value="1"/>
</dbReference>
<evidence type="ECO:0000256" key="1">
    <source>
        <dbReference type="ARBA" id="ARBA00008894"/>
    </source>
</evidence>
<dbReference type="InterPro" id="IPR002182">
    <property type="entry name" value="NB-ARC"/>
</dbReference>
<dbReference type="PANTHER" id="PTHR33463:SF198">
    <property type="entry name" value="RPP4C3"/>
    <property type="match status" value="1"/>
</dbReference>
<dbReference type="PANTHER" id="PTHR33463">
    <property type="entry name" value="NB-ARC DOMAIN-CONTAINING PROTEIN-RELATED"/>
    <property type="match status" value="1"/>
</dbReference>
<evidence type="ECO:0000256" key="2">
    <source>
        <dbReference type="ARBA" id="ARBA00022741"/>
    </source>
</evidence>
<dbReference type="SUPFAM" id="SSF52047">
    <property type="entry name" value="RNI-like"/>
    <property type="match status" value="1"/>
</dbReference>
<comment type="similarity">
    <text evidence="1">Belongs to the disease resistance NB-LRR family.</text>
</comment>
<dbReference type="GO" id="GO:0005524">
    <property type="term" value="F:ATP binding"/>
    <property type="evidence" value="ECO:0007669"/>
    <property type="project" value="UniProtKB-KW"/>
</dbReference>
<evidence type="ECO:0000259" key="6">
    <source>
        <dbReference type="Pfam" id="PF23247"/>
    </source>
</evidence>
<dbReference type="PRINTS" id="PR00364">
    <property type="entry name" value="DISEASERSIST"/>
</dbReference>
<evidence type="ECO:0000313" key="8">
    <source>
        <dbReference type="Proteomes" id="UP001168098"/>
    </source>
</evidence>
<gene>
    <name evidence="7" type="ORF">PVL29_013705</name>
</gene>
<dbReference type="PROSITE" id="PS51450">
    <property type="entry name" value="LRR"/>
    <property type="match status" value="1"/>
</dbReference>
<organism evidence="7 8">
    <name type="scientific">Vitis rotundifolia</name>
    <name type="common">Muscadine grape</name>
    <dbReference type="NCBI Taxonomy" id="103349"/>
    <lineage>
        <taxon>Eukaryota</taxon>
        <taxon>Viridiplantae</taxon>
        <taxon>Streptophyta</taxon>
        <taxon>Embryophyta</taxon>
        <taxon>Tracheophyta</taxon>
        <taxon>Spermatophyta</taxon>
        <taxon>Magnoliopsida</taxon>
        <taxon>eudicotyledons</taxon>
        <taxon>Gunneridae</taxon>
        <taxon>Pentapetalae</taxon>
        <taxon>rosids</taxon>
        <taxon>Vitales</taxon>
        <taxon>Vitaceae</taxon>
        <taxon>Viteae</taxon>
        <taxon>Vitis</taxon>
    </lineage>
</organism>
<feature type="domain" description="NB-ARC" evidence="5">
    <location>
        <begin position="158"/>
        <end position="321"/>
    </location>
</feature>
<dbReference type="Gene3D" id="3.40.50.300">
    <property type="entry name" value="P-loop containing nucleotide triphosphate hydrolases"/>
    <property type="match status" value="1"/>
</dbReference>
<keyword evidence="3" id="KW-0611">Plant defense</keyword>
<evidence type="ECO:0000259" key="5">
    <source>
        <dbReference type="Pfam" id="PF00931"/>
    </source>
</evidence>
<accession>A0AA38ZMJ0</accession>
<dbReference type="InterPro" id="IPR057135">
    <property type="entry name" value="At4g27190-like_LRR"/>
</dbReference>
<dbReference type="GO" id="GO:0006952">
    <property type="term" value="P:defense response"/>
    <property type="evidence" value="ECO:0007669"/>
    <property type="project" value="UniProtKB-KW"/>
</dbReference>
<dbReference type="SUPFAM" id="SSF52540">
    <property type="entry name" value="P-loop containing nucleoside triphosphate hydrolases"/>
    <property type="match status" value="1"/>
</dbReference>
<dbReference type="SUPFAM" id="SSF52058">
    <property type="entry name" value="L domain-like"/>
    <property type="match status" value="1"/>
</dbReference>
<dbReference type="InterPro" id="IPR050905">
    <property type="entry name" value="Plant_NBS-LRR"/>
</dbReference>
<evidence type="ECO:0000256" key="3">
    <source>
        <dbReference type="ARBA" id="ARBA00022821"/>
    </source>
</evidence>
<dbReference type="FunFam" id="3.40.50.300:FF:001091">
    <property type="entry name" value="Probable disease resistance protein At1g61300"/>
    <property type="match status" value="1"/>
</dbReference>
<dbReference type="Gene3D" id="3.80.10.10">
    <property type="entry name" value="Ribonuclease Inhibitor"/>
    <property type="match status" value="3"/>
</dbReference>
<keyword evidence="4" id="KW-0067">ATP-binding</keyword>
<feature type="domain" description="Disease resistance protein At4g27190-like leucine-rich repeats" evidence="6">
    <location>
        <begin position="1085"/>
        <end position="1216"/>
    </location>
</feature>
<name>A0AA38ZMJ0_VITRO</name>
<feature type="domain" description="Disease resistance protein At4g27190-like leucine-rich repeats" evidence="6">
    <location>
        <begin position="837"/>
        <end position="991"/>
    </location>
</feature>
<evidence type="ECO:0000256" key="4">
    <source>
        <dbReference type="ARBA" id="ARBA00022840"/>
    </source>
</evidence>
<sequence length="1323" mass="151481">MVEIVISVAAKVAEYLVDPIIRPLGYLVNYRRNITDLNQQIHSLQLARGGLQIPVDEANRQGDEIFPGVQEWLTYAVGIIQKRNDFNEDERKASKSCFYLKSRYQLSKQAEKQAAEIVDKIQEAHNFGGRVSYRLPPPPPPFISSASFKDYEAFQSRESTFNQIMEALRNEDMRMIGVWGMGGLGKTTLVKQVAQQAEEDKLFHKVVMVLNISQTPNITEIQAKIARMLGLKFEAEEDRAGRLWQRLKREEKILVILDDIWGKLELGEIGIPYGDDHKGCKLLLTSRERQVLDTDMRTQKEFQVRHLNEEEAWSLFKRTAGDSVEQPELRSIAVNVVKKCDGLPIAIVTIANALRGKSRVHVWENALEELRTAAPTSIRGVTEGVYSCLELSYNHLEGDEVKSLFLLCALLGDGDISMDRLLQFAMGLNLFKGIHLWDKASNKLITLVENLKVSSLLLDHEGDDDDDDDDDSSSLLFDHAFVRMHDVVRDVARSIASKDPHRFVVREAVGSQEAVELREWQRTDECRNCTRISLICRNMDELPQGLVCPQLEFFLLNSSNDDAYLKIPDAFFQDTKQLRILDLSKVSLTPSPSSLGFLSNLQTLRLNQCQIQDITVIGELKKLQVVSLAGSNIKQLPNEVAQLSDLRMLDLRYCFSLKVIPRNVISSLSQLEYLSMKGSIRIEWEAEGFNRGERINACLSELKHLSGLRTLELQVSNPSMFPEDDVLFENLNLTRYSIVITRHWILNDKYKASRRLWLERVTSLYMVKCFSKLLKRCQVLDLRKLNDTKHVVYELDKEGFVELKYLSLWQCPTVQYILHSSTSVQWVPPPNTFCVLEELKLYGGLHNLEAVCHGPIPMGSFGNLRILTLERCERLKYVFSHPTQHGRESAFPQLQHLELRYLPELISFYSTRSSGTQESTTFFNQRVALPGLESLHVEKLDNIRALWPDQLPANSFSKLRKLRVIGCNKLLNLFPVSVASALVQLEDLRISGSEVEAIVANENEDEAAPLLLFPNLTSLALRDLHQLKRFCSGRFSSSWPLLKQLEVHNCDKVEIHFQQISLECELDNKIQQPLFWVEKEAFPNLEVLRLSSKGNMEIWRGQFSRVSFSKLRVLTINEYQGISVVIPSNMVQILHNLEELNVTMCDSVNEVIQTLQQLIEICLKDLPMLMHLSGLGPYFQSLQSLEIISCGSLINLVTPLMAKRLVQLKTLIIQTCHMMKEIVGNDGHELTDNEIEFTRLKSLALYDLPNLKSFCSSTRYVFKFPSLETMEVRECRGMEFFCKGVLDAPRLKSVQYRFFEEFVEECWQDDLNTTIRKKFMEQV</sequence>
<evidence type="ECO:0008006" key="9">
    <source>
        <dbReference type="Google" id="ProtNLM"/>
    </source>
</evidence>
<dbReference type="Pfam" id="PF00931">
    <property type="entry name" value="NB-ARC"/>
    <property type="match status" value="1"/>
</dbReference>
<comment type="caution">
    <text evidence="7">The sequence shown here is derived from an EMBL/GenBank/DDBJ whole genome shotgun (WGS) entry which is preliminary data.</text>
</comment>
<proteinExistence type="inferred from homology"/>
<dbReference type="Pfam" id="PF23247">
    <property type="entry name" value="LRR_RPS2"/>
    <property type="match status" value="2"/>
</dbReference>
<protein>
    <recommendedName>
        <fullName evidence="9">AAA+ ATPase domain-containing protein</fullName>
    </recommendedName>
</protein>
<evidence type="ECO:0000313" key="7">
    <source>
        <dbReference type="EMBL" id="KAJ9691594.1"/>
    </source>
</evidence>
<keyword evidence="2" id="KW-0547">Nucleotide-binding</keyword>
<dbReference type="InterPro" id="IPR001611">
    <property type="entry name" value="Leu-rich_rpt"/>
</dbReference>